<evidence type="ECO:0000313" key="2">
    <source>
        <dbReference type="Proteomes" id="UP000095601"/>
    </source>
</evidence>
<gene>
    <name evidence="1" type="ORF">BHF72_0238</name>
</gene>
<keyword evidence="2" id="KW-1185">Reference proteome</keyword>
<name>A0A1E5UCP1_9FLAO</name>
<evidence type="ECO:0000313" key="1">
    <source>
        <dbReference type="EMBL" id="OEL10693.1"/>
    </source>
</evidence>
<sequence length="37" mass="4708">MHYKYIHNFLMYDKFLKNLKQKKHLENRGASYEKYLD</sequence>
<dbReference type="EMBL" id="MKGI01000075">
    <property type="protein sequence ID" value="OEL10693.1"/>
    <property type="molecule type" value="Genomic_DNA"/>
</dbReference>
<dbReference type="AlphaFoldDB" id="A0A1E5UCP1"/>
<comment type="caution">
    <text evidence="1">The sequence shown here is derived from an EMBL/GenBank/DDBJ whole genome shotgun (WGS) entry which is preliminary data.</text>
</comment>
<reference evidence="1 2" key="1">
    <citation type="submission" date="2016-09" db="EMBL/GenBank/DDBJ databases">
        <authorList>
            <person name="Capua I."/>
            <person name="De Benedictis P."/>
            <person name="Joannis T."/>
            <person name="Lombin L.H."/>
            <person name="Cattoli G."/>
        </authorList>
    </citation>
    <scope>NUCLEOTIDE SEQUENCE [LARGE SCALE GENOMIC DNA]</scope>
    <source>
        <strain evidence="1 2">NRS-1</strain>
    </source>
</reference>
<organism evidence="1 2">
    <name type="scientific">Cloacibacterium normanense</name>
    <dbReference type="NCBI Taxonomy" id="237258"/>
    <lineage>
        <taxon>Bacteria</taxon>
        <taxon>Pseudomonadati</taxon>
        <taxon>Bacteroidota</taxon>
        <taxon>Flavobacteriia</taxon>
        <taxon>Flavobacteriales</taxon>
        <taxon>Weeksellaceae</taxon>
    </lineage>
</organism>
<dbReference type="STRING" id="237258.SAMN04489756_11251"/>
<accession>A0A1E5UCP1</accession>
<protein>
    <submittedName>
        <fullName evidence="1">Uncharacterized protein</fullName>
    </submittedName>
</protein>
<dbReference type="Proteomes" id="UP000095601">
    <property type="component" value="Unassembled WGS sequence"/>
</dbReference>
<proteinExistence type="predicted"/>